<dbReference type="EMBL" id="JPGG01000016">
    <property type="protein sequence ID" value="KGC13558.1"/>
    <property type="molecule type" value="Genomic_DNA"/>
</dbReference>
<dbReference type="RefSeq" id="WP_025101906.1">
    <property type="nucleotide sequence ID" value="NZ_CADEPO010000021.1"/>
</dbReference>
<proteinExistence type="predicted"/>
<accession>A0A095F844</accession>
<sequence length="66" mass="7717">MATYRDIQTYVKERYGIVAQSGWIAHVKELNGLPIKSLRKTTRLKQCPQQWRGAIEEAMRHFGWLG</sequence>
<dbReference type="OrthoDB" id="6710127at2"/>
<dbReference type="AlphaFoldDB" id="A0A095XKC2"/>
<evidence type="ECO:0000313" key="2">
    <source>
        <dbReference type="EMBL" id="PEH41578.1"/>
    </source>
</evidence>
<evidence type="ECO:0000313" key="3">
    <source>
        <dbReference type="Proteomes" id="UP000029590"/>
    </source>
</evidence>
<comment type="caution">
    <text evidence="2">The sequence shown here is derived from an EMBL/GenBank/DDBJ whole genome shotgun (WGS) entry which is preliminary data.</text>
</comment>
<name>A0A095XKC2_BURGA</name>
<evidence type="ECO:0000313" key="1">
    <source>
        <dbReference type="EMBL" id="KGC13558.1"/>
    </source>
</evidence>
<organism evidence="2 4">
    <name type="scientific">Burkholderia gladioli</name>
    <name type="common">Pseudomonas marginata</name>
    <name type="synonym">Phytomonas marginata</name>
    <dbReference type="NCBI Taxonomy" id="28095"/>
    <lineage>
        <taxon>Bacteria</taxon>
        <taxon>Pseudomonadati</taxon>
        <taxon>Pseudomonadota</taxon>
        <taxon>Betaproteobacteria</taxon>
        <taxon>Burkholderiales</taxon>
        <taxon>Burkholderiaceae</taxon>
        <taxon>Burkholderia</taxon>
    </lineage>
</organism>
<evidence type="ECO:0008006" key="5">
    <source>
        <dbReference type="Google" id="ProtNLM"/>
    </source>
</evidence>
<gene>
    <name evidence="2" type="ORF">CRM94_05095</name>
    <name evidence="1" type="ORF">DM48_509</name>
</gene>
<reference evidence="4" key="2">
    <citation type="submission" date="2017-09" db="EMBL/GenBank/DDBJ databases">
        <title>FDA dAtabase for Regulatory Grade micrObial Sequences (FDA-ARGOS): Supporting development and validation of Infectious Disease Dx tests.</title>
        <authorList>
            <person name="Minogue T."/>
            <person name="Wolcott M."/>
            <person name="Wasieloski L."/>
            <person name="Aguilar W."/>
            <person name="Moore D."/>
            <person name="Tallon L."/>
            <person name="Sadzewicz L."/>
            <person name="Ott S."/>
            <person name="Zhao X."/>
            <person name="Nagaraj S."/>
            <person name="Vavikolanu K."/>
            <person name="Aluvathingal J."/>
            <person name="Nadendla S."/>
            <person name="Sichtig H."/>
        </authorList>
    </citation>
    <scope>NUCLEOTIDE SEQUENCE [LARGE SCALE GENOMIC DNA]</scope>
    <source>
        <strain evidence="4">FDAARGOS_390</strain>
    </source>
</reference>
<dbReference type="EMBL" id="PDDY01000001">
    <property type="protein sequence ID" value="PEH41578.1"/>
    <property type="molecule type" value="Genomic_DNA"/>
</dbReference>
<dbReference type="Proteomes" id="UP000029590">
    <property type="component" value="Unassembled WGS sequence"/>
</dbReference>
<dbReference type="Proteomes" id="UP000220629">
    <property type="component" value="Unassembled WGS sequence"/>
</dbReference>
<protein>
    <recommendedName>
        <fullName evidence="5">RNA methyltransferase</fullName>
    </recommendedName>
</protein>
<reference evidence="1 3" key="1">
    <citation type="submission" date="2014-04" db="EMBL/GenBank/DDBJ databases">
        <authorList>
            <person name="Bishop-Lilly K.A."/>
            <person name="Broomall S.M."/>
            <person name="Chain P.S."/>
            <person name="Chertkov O."/>
            <person name="Coyne S.R."/>
            <person name="Daligault H.E."/>
            <person name="Davenport K.W."/>
            <person name="Erkkila T."/>
            <person name="Frey K.G."/>
            <person name="Gibbons H.S."/>
            <person name="Gu W."/>
            <person name="Jaissle J."/>
            <person name="Johnson S.L."/>
            <person name="Koroleva G.I."/>
            <person name="Ladner J.T."/>
            <person name="Lo C.-C."/>
            <person name="Minogue T.D."/>
            <person name="Munk C."/>
            <person name="Palacios G.F."/>
            <person name="Redden C.L."/>
            <person name="Rosenzweig C.N."/>
            <person name="Scholz M.B."/>
            <person name="Teshima H."/>
            <person name="Xu Y."/>
        </authorList>
    </citation>
    <scope>NUCLEOTIDE SEQUENCE [LARGE SCALE GENOMIC DNA]</scope>
    <source>
        <strain evidence="1">Gladioli</strain>
        <strain evidence="3">gladioli</strain>
    </source>
</reference>
<evidence type="ECO:0000313" key="4">
    <source>
        <dbReference type="Proteomes" id="UP000220629"/>
    </source>
</evidence>
<accession>A0A095XKC2</accession>
<dbReference type="GeneID" id="66461858"/>
<reference evidence="2" key="3">
    <citation type="submission" date="2017-09" db="EMBL/GenBank/DDBJ databases">
        <title>FDA dAtabase for Regulatory Grade micrObial Sequences (FDA-ARGOS): Supporting development and validation of Infectious Disease Dx tests.</title>
        <authorList>
            <person name="Minogue T."/>
            <person name="Wolcott M."/>
            <person name="Wasieloski L."/>
            <person name="Aguilar W."/>
            <person name="Moore D."/>
            <person name="Tallon L.J."/>
            <person name="Sadzewicz L."/>
            <person name="Ott S."/>
            <person name="Zhao X."/>
            <person name="Nagaraj S."/>
            <person name="Vavikolanu K."/>
            <person name="Aluvathingal J."/>
            <person name="Nadendla S."/>
            <person name="Sichtig H."/>
        </authorList>
    </citation>
    <scope>NUCLEOTIDE SEQUENCE</scope>
    <source>
        <strain evidence="2">FDAARGOS_390</strain>
    </source>
</reference>
<dbReference type="KEGG" id="bgo:BM43_7255"/>